<reference evidence="2 3" key="1">
    <citation type="submission" date="2019-09" db="EMBL/GenBank/DDBJ databases">
        <title>NBRP : Genome information of microbial organism related human and environment.</title>
        <authorList>
            <person name="Hattori M."/>
            <person name="Oshima K."/>
            <person name="Inaba H."/>
            <person name="Suda W."/>
            <person name="Sakamoto M."/>
            <person name="Iino T."/>
            <person name="Kitahara M."/>
            <person name="Oshida Y."/>
            <person name="Iida T."/>
            <person name="Kudo T."/>
            <person name="Itoh T."/>
            <person name="Ohkuma M."/>
        </authorList>
    </citation>
    <scope>NUCLEOTIDE SEQUENCE [LARGE SCALE GENOMIC DNA]</scope>
    <source>
        <strain evidence="2 3">Hi-2</strain>
    </source>
</reference>
<organism evidence="2 3">
    <name type="scientific">Iodidimonas gelatinilytica</name>
    <dbReference type="NCBI Taxonomy" id="1236966"/>
    <lineage>
        <taxon>Bacteria</taxon>
        <taxon>Pseudomonadati</taxon>
        <taxon>Pseudomonadota</taxon>
        <taxon>Alphaproteobacteria</taxon>
        <taxon>Iodidimonadales</taxon>
        <taxon>Iodidimonadaceae</taxon>
        <taxon>Iodidimonas</taxon>
    </lineage>
</organism>
<protein>
    <submittedName>
        <fullName evidence="2">Uncharacterized protein</fullName>
    </submittedName>
</protein>
<name>A0A5A7MPZ6_9PROT</name>
<sequence>MRHRLGGEQKESAVSGLGHAKGRYPGAALLSMGSANWSARSYQALVQNGFRDNVVANRAVRLVAECAASVPIHVMRADPCDARRSSCGCASFA</sequence>
<feature type="compositionally biased region" description="Basic and acidic residues" evidence="1">
    <location>
        <begin position="1"/>
        <end position="11"/>
    </location>
</feature>
<accession>A0A5A7MPZ6</accession>
<evidence type="ECO:0000313" key="3">
    <source>
        <dbReference type="Proteomes" id="UP000322084"/>
    </source>
</evidence>
<dbReference type="Proteomes" id="UP000322084">
    <property type="component" value="Unassembled WGS sequence"/>
</dbReference>
<comment type="caution">
    <text evidence="2">The sequence shown here is derived from an EMBL/GenBank/DDBJ whole genome shotgun (WGS) entry which is preliminary data.</text>
</comment>
<dbReference type="AlphaFoldDB" id="A0A5A7MPZ6"/>
<dbReference type="EMBL" id="BKCL01000002">
    <property type="protein sequence ID" value="GEQ97055.1"/>
    <property type="molecule type" value="Genomic_DNA"/>
</dbReference>
<evidence type="ECO:0000313" key="2">
    <source>
        <dbReference type="EMBL" id="GEQ97055.1"/>
    </source>
</evidence>
<proteinExistence type="predicted"/>
<gene>
    <name evidence="2" type="ORF">JCM17844_06920</name>
</gene>
<feature type="region of interest" description="Disordered" evidence="1">
    <location>
        <begin position="1"/>
        <end position="22"/>
    </location>
</feature>
<evidence type="ECO:0000256" key="1">
    <source>
        <dbReference type="SAM" id="MobiDB-lite"/>
    </source>
</evidence>